<evidence type="ECO:0000313" key="13">
    <source>
        <dbReference type="Proteomes" id="UP001140562"/>
    </source>
</evidence>
<dbReference type="InterPro" id="IPR029026">
    <property type="entry name" value="tRNA_m1G_MTases_N"/>
</dbReference>
<dbReference type="SUPFAM" id="SSF75217">
    <property type="entry name" value="alpha/beta knot"/>
    <property type="match status" value="1"/>
</dbReference>
<gene>
    <name evidence="12" type="ORF">N0V87_009292</name>
</gene>
<dbReference type="AlphaFoldDB" id="A0A9W9BVB5"/>
<dbReference type="SMART" id="SM00967">
    <property type="entry name" value="SpoU_sub_bind"/>
    <property type="match status" value="1"/>
</dbReference>
<dbReference type="InterPro" id="IPR001537">
    <property type="entry name" value="SpoU_MeTrfase"/>
</dbReference>
<name>A0A9W9BVB5_9PLEO</name>
<dbReference type="InterPro" id="IPR029028">
    <property type="entry name" value="Alpha/beta_knot_MTases"/>
</dbReference>
<dbReference type="InterPro" id="IPR013123">
    <property type="entry name" value="SpoU_subst-bd"/>
</dbReference>
<comment type="similarity">
    <text evidence="2">Belongs to the class IV-like SAM-binding methyltransferase superfamily. RNA methyltransferase TrmH family.</text>
</comment>
<evidence type="ECO:0000259" key="11">
    <source>
        <dbReference type="SMART" id="SM00967"/>
    </source>
</evidence>
<dbReference type="Gene3D" id="3.40.1280.10">
    <property type="match status" value="1"/>
</dbReference>
<dbReference type="InterPro" id="IPR047261">
    <property type="entry name" value="MRM1_MeTrfase_dom"/>
</dbReference>
<keyword evidence="4" id="KW-0489">Methyltransferase</keyword>
<dbReference type="InterPro" id="IPR047182">
    <property type="entry name" value="MRM1"/>
</dbReference>
<dbReference type="GO" id="GO:0003723">
    <property type="term" value="F:RNA binding"/>
    <property type="evidence" value="ECO:0007669"/>
    <property type="project" value="InterPro"/>
</dbReference>
<dbReference type="EMBL" id="JAPEUV010000155">
    <property type="protein sequence ID" value="KAJ4331299.1"/>
    <property type="molecule type" value="Genomic_DNA"/>
</dbReference>
<proteinExistence type="inferred from homology"/>
<feature type="region of interest" description="Disordered" evidence="10">
    <location>
        <begin position="34"/>
        <end position="276"/>
    </location>
</feature>
<dbReference type="PANTHER" id="PTHR46103">
    <property type="entry name" value="RRNA METHYLTRANSFERASE 1, MITOCHONDRIAL"/>
    <property type="match status" value="1"/>
</dbReference>
<dbReference type="Proteomes" id="UP001140562">
    <property type="component" value="Unassembled WGS sequence"/>
</dbReference>
<evidence type="ECO:0000256" key="10">
    <source>
        <dbReference type="SAM" id="MobiDB-lite"/>
    </source>
</evidence>
<comment type="caution">
    <text evidence="12">The sequence shown here is derived from an EMBL/GenBank/DDBJ whole genome shotgun (WGS) entry which is preliminary data.</text>
</comment>
<dbReference type="GO" id="GO:0016435">
    <property type="term" value="F:rRNA (guanine) methyltransferase activity"/>
    <property type="evidence" value="ECO:0007669"/>
    <property type="project" value="TreeGrafter"/>
</dbReference>
<dbReference type="InterPro" id="IPR029064">
    <property type="entry name" value="Ribosomal_eL30-like_sf"/>
</dbReference>
<dbReference type="PANTHER" id="PTHR46103:SF1">
    <property type="entry name" value="RRNA METHYLTRANSFERASE 1, MITOCHONDRIAL"/>
    <property type="match status" value="1"/>
</dbReference>
<keyword evidence="8" id="KW-0496">Mitochondrion</keyword>
<evidence type="ECO:0000256" key="6">
    <source>
        <dbReference type="ARBA" id="ARBA00022691"/>
    </source>
</evidence>
<evidence type="ECO:0000313" key="12">
    <source>
        <dbReference type="EMBL" id="KAJ4331299.1"/>
    </source>
</evidence>
<evidence type="ECO:0000256" key="9">
    <source>
        <dbReference type="ARBA" id="ARBA00034881"/>
    </source>
</evidence>
<evidence type="ECO:0000256" key="5">
    <source>
        <dbReference type="ARBA" id="ARBA00022679"/>
    </source>
</evidence>
<organism evidence="12 13">
    <name type="scientific">Didymella glomerata</name>
    <dbReference type="NCBI Taxonomy" id="749621"/>
    <lineage>
        <taxon>Eukaryota</taxon>
        <taxon>Fungi</taxon>
        <taxon>Dikarya</taxon>
        <taxon>Ascomycota</taxon>
        <taxon>Pezizomycotina</taxon>
        <taxon>Dothideomycetes</taxon>
        <taxon>Pleosporomycetidae</taxon>
        <taxon>Pleosporales</taxon>
        <taxon>Pleosporineae</taxon>
        <taxon>Didymellaceae</taxon>
        <taxon>Didymella</taxon>
    </lineage>
</organism>
<comment type="subcellular location">
    <subcellularLocation>
        <location evidence="1">Mitochondrion</location>
    </subcellularLocation>
</comment>
<evidence type="ECO:0000256" key="8">
    <source>
        <dbReference type="ARBA" id="ARBA00023128"/>
    </source>
</evidence>
<dbReference type="Gene3D" id="3.30.1330.30">
    <property type="match status" value="1"/>
</dbReference>
<reference evidence="12" key="1">
    <citation type="submission" date="2022-10" db="EMBL/GenBank/DDBJ databases">
        <title>Tapping the CABI collections for fungal endophytes: first genome assemblies for Collariella, Neodidymelliopsis, Ascochyta clinopodiicola, Didymella pomorum, Didymosphaeria variabile, Neocosmospora piperis and Neocucurbitaria cava.</title>
        <authorList>
            <person name="Hill R."/>
        </authorList>
    </citation>
    <scope>NUCLEOTIDE SEQUENCE</scope>
    <source>
        <strain evidence="12">IMI 360193</strain>
    </source>
</reference>
<dbReference type="SUPFAM" id="SSF55315">
    <property type="entry name" value="L30e-like"/>
    <property type="match status" value="1"/>
</dbReference>
<keyword evidence="7" id="KW-0809">Transit peptide</keyword>
<feature type="compositionally biased region" description="Basic and acidic residues" evidence="10">
    <location>
        <begin position="239"/>
        <end position="259"/>
    </location>
</feature>
<dbReference type="CDD" id="cd18105">
    <property type="entry name" value="SpoU-like_MRM1"/>
    <property type="match status" value="1"/>
</dbReference>
<dbReference type="GO" id="GO:0005739">
    <property type="term" value="C:mitochondrion"/>
    <property type="evidence" value="ECO:0007669"/>
    <property type="project" value="UniProtKB-SubCell"/>
</dbReference>
<evidence type="ECO:0000256" key="4">
    <source>
        <dbReference type="ARBA" id="ARBA00022603"/>
    </source>
</evidence>
<keyword evidence="3" id="KW-0698">rRNA processing</keyword>
<keyword evidence="13" id="KW-1185">Reference proteome</keyword>
<feature type="domain" description="RNA 2-O ribose methyltransferase substrate binding" evidence="11">
    <location>
        <begin position="285"/>
        <end position="364"/>
    </location>
</feature>
<protein>
    <recommendedName>
        <fullName evidence="9">rRNA methyltransferase 1, mitochondrial</fullName>
    </recommendedName>
</protein>
<accession>A0A9W9BVB5</accession>
<evidence type="ECO:0000256" key="1">
    <source>
        <dbReference type="ARBA" id="ARBA00004173"/>
    </source>
</evidence>
<evidence type="ECO:0000256" key="3">
    <source>
        <dbReference type="ARBA" id="ARBA00022552"/>
    </source>
</evidence>
<evidence type="ECO:0000256" key="2">
    <source>
        <dbReference type="ARBA" id="ARBA00007228"/>
    </source>
</evidence>
<dbReference type="OrthoDB" id="270651at2759"/>
<dbReference type="Pfam" id="PF00588">
    <property type="entry name" value="SpoU_methylase"/>
    <property type="match status" value="1"/>
</dbReference>
<sequence length="596" mass="67564">MLHSFVASSALLRTQRTALPRTFCRYKSITAAIEKGRGSGPDRFAGPRSGSRTRTSFRDDKAASPRYEDRDGGRSRPSRSKSSIGARRRRWEDEDVAPRRKELRKSGGRSDESAVDRRIRDQDHERPARFGRDDERPGRSGDRPRREGFEQSDRPPRRAERAFDRDERAPRRDRDDFQKDDRPQRRPEKTFGRDERAPRKRDDFQKDDRPQRTFEGTFNREDRRSPRSDRDSRMAQSDRSSRFDRMDRTPRASHSDRPEPSIPSRADPRDRAPDSLPYTTAASEFIYGYSSVLAAIRAQRRQFYKLYVNSRGLNRDILLARAKASNLRQITREVGDQYDRAFDKASSGRPHNGFILEASPLPVPPITELKECAKDSGKFEVVLGPQTKEELAVNGSRTSYTYKSTWRFPLILYLDGILDEGNLGAIARSAYFLGVEAIITPTRQSAPWSHIAVKASAGAAEAIPIFKVQEPAEFLGHAARNGWRCYAADAVPASKAKEEDESTSDIVYTQARSNKRLDEHSPVVEHPTILMLGAEGTGLKASLQNIAHYKVGIKHGREVDEVGVDSLNVSVAASLLCHDMLKHKKTVERDPENVVF</sequence>
<keyword evidence="6" id="KW-0949">S-adenosyl-L-methionine</keyword>
<keyword evidence="5" id="KW-0808">Transferase</keyword>
<feature type="compositionally biased region" description="Basic and acidic residues" evidence="10">
    <location>
        <begin position="56"/>
        <end position="74"/>
    </location>
</feature>
<feature type="compositionally biased region" description="Basic and acidic residues" evidence="10">
    <location>
        <begin position="90"/>
        <end position="233"/>
    </location>
</feature>
<evidence type="ECO:0000256" key="7">
    <source>
        <dbReference type="ARBA" id="ARBA00022946"/>
    </source>
</evidence>